<feature type="transmembrane region" description="Helical" evidence="7">
    <location>
        <begin position="6"/>
        <end position="25"/>
    </location>
</feature>
<evidence type="ECO:0000313" key="9">
    <source>
        <dbReference type="EMBL" id="NER14847.1"/>
    </source>
</evidence>
<evidence type="ECO:0000256" key="2">
    <source>
        <dbReference type="ARBA" id="ARBA00022723"/>
    </source>
</evidence>
<keyword evidence="1 4" id="KW-0349">Heme</keyword>
<dbReference type="GO" id="GO:0009055">
    <property type="term" value="F:electron transfer activity"/>
    <property type="evidence" value="ECO:0007669"/>
    <property type="project" value="InterPro"/>
</dbReference>
<feature type="transmembrane region" description="Helical" evidence="7">
    <location>
        <begin position="129"/>
        <end position="146"/>
    </location>
</feature>
<dbReference type="InterPro" id="IPR038414">
    <property type="entry name" value="CcoP_N_sf"/>
</dbReference>
<keyword evidence="5" id="KW-0175">Coiled coil</keyword>
<evidence type="ECO:0000256" key="3">
    <source>
        <dbReference type="ARBA" id="ARBA00023004"/>
    </source>
</evidence>
<evidence type="ECO:0000256" key="7">
    <source>
        <dbReference type="SAM" id="Phobius"/>
    </source>
</evidence>
<evidence type="ECO:0000256" key="1">
    <source>
        <dbReference type="ARBA" id="ARBA00022617"/>
    </source>
</evidence>
<name>A0A6P0UPD1_9FLAO</name>
<proteinExistence type="predicted"/>
<feature type="domain" description="Cytochrome c" evidence="8">
    <location>
        <begin position="194"/>
        <end position="274"/>
    </location>
</feature>
<evidence type="ECO:0000256" key="4">
    <source>
        <dbReference type="PROSITE-ProRule" id="PRU00433"/>
    </source>
</evidence>
<gene>
    <name evidence="9" type="ORF">GWK08_15430</name>
</gene>
<dbReference type="Pfam" id="PF14715">
    <property type="entry name" value="FixP_N"/>
    <property type="match status" value="1"/>
</dbReference>
<evidence type="ECO:0000259" key="8">
    <source>
        <dbReference type="PROSITE" id="PS51007"/>
    </source>
</evidence>
<feature type="transmembrane region" description="Helical" evidence="7">
    <location>
        <begin position="37"/>
        <end position="60"/>
    </location>
</feature>
<dbReference type="PANTHER" id="PTHR33751">
    <property type="entry name" value="CBB3-TYPE CYTOCHROME C OXIDASE SUBUNIT FIXP"/>
    <property type="match status" value="1"/>
</dbReference>
<feature type="coiled-coil region" evidence="5">
    <location>
        <begin position="157"/>
        <end position="184"/>
    </location>
</feature>
<feature type="compositionally biased region" description="Acidic residues" evidence="6">
    <location>
        <begin position="288"/>
        <end position="298"/>
    </location>
</feature>
<evidence type="ECO:0000256" key="6">
    <source>
        <dbReference type="SAM" id="MobiDB-lite"/>
    </source>
</evidence>
<comment type="caution">
    <text evidence="9">The sequence shown here is derived from an EMBL/GenBank/DDBJ whole genome shotgun (WGS) entry which is preliminary data.</text>
</comment>
<dbReference type="GO" id="GO:0020037">
    <property type="term" value="F:heme binding"/>
    <property type="evidence" value="ECO:0007669"/>
    <property type="project" value="InterPro"/>
</dbReference>
<dbReference type="PROSITE" id="PS51007">
    <property type="entry name" value="CYTC"/>
    <property type="match status" value="1"/>
</dbReference>
<keyword evidence="7" id="KW-0812">Transmembrane</keyword>
<dbReference type="EMBL" id="JAABOO010000003">
    <property type="protein sequence ID" value="NER14847.1"/>
    <property type="molecule type" value="Genomic_DNA"/>
</dbReference>
<keyword evidence="7" id="KW-1133">Transmembrane helix</keyword>
<keyword evidence="2 4" id="KW-0479">Metal-binding</keyword>
<dbReference type="GO" id="GO:0046872">
    <property type="term" value="F:metal ion binding"/>
    <property type="evidence" value="ECO:0007669"/>
    <property type="project" value="UniProtKB-KW"/>
</dbReference>
<dbReference type="Pfam" id="PF00034">
    <property type="entry name" value="Cytochrom_C"/>
    <property type="match status" value="1"/>
</dbReference>
<organism evidence="9 10">
    <name type="scientific">Leptobacterium flavescens</name>
    <dbReference type="NCBI Taxonomy" id="472055"/>
    <lineage>
        <taxon>Bacteria</taxon>
        <taxon>Pseudomonadati</taxon>
        <taxon>Bacteroidota</taxon>
        <taxon>Flavobacteriia</taxon>
        <taxon>Flavobacteriales</taxon>
        <taxon>Flavobacteriaceae</taxon>
        <taxon>Leptobacterium</taxon>
    </lineage>
</organism>
<dbReference type="InterPro" id="IPR036909">
    <property type="entry name" value="Cyt_c-like_dom_sf"/>
</dbReference>
<accession>A0A6P0UPD1</accession>
<dbReference type="SUPFAM" id="SSF46626">
    <property type="entry name" value="Cytochrome c"/>
    <property type="match status" value="1"/>
</dbReference>
<dbReference type="Gene3D" id="6.10.280.130">
    <property type="match status" value="1"/>
</dbReference>
<keyword evidence="3 4" id="KW-0408">Iron</keyword>
<dbReference type="InterPro" id="IPR009056">
    <property type="entry name" value="Cyt_c-like_dom"/>
</dbReference>
<dbReference type="Proteomes" id="UP000468581">
    <property type="component" value="Unassembled WGS sequence"/>
</dbReference>
<protein>
    <submittedName>
        <fullName evidence="9">C-type cytochrome</fullName>
    </submittedName>
</protein>
<feature type="region of interest" description="Disordered" evidence="6">
    <location>
        <begin position="277"/>
        <end position="298"/>
    </location>
</feature>
<dbReference type="InterPro" id="IPR032858">
    <property type="entry name" value="CcoP_N"/>
</dbReference>
<dbReference type="InterPro" id="IPR050597">
    <property type="entry name" value="Cytochrome_c_Oxidase_Subunit"/>
</dbReference>
<keyword evidence="10" id="KW-1185">Reference proteome</keyword>
<evidence type="ECO:0000256" key="5">
    <source>
        <dbReference type="SAM" id="Coils"/>
    </source>
</evidence>
<dbReference type="RefSeq" id="WP_163608125.1">
    <property type="nucleotide sequence ID" value="NZ_JAABOO010000003.1"/>
</dbReference>
<sequence>MRTTASYLRIIGYLIFSFLLMELTIDSGDQMAIEKYPVIWAILGIVLLFSMATEICVEALRSILVRTLKAEAKEKYMEAEAERKANQFGGLKRFYKKMLGSKPLSEEHEIILDHNYDGIKELDNDLPPWWLYGFYATIIFAVIYMARYHIFDGVNQAEEYEIEVAEARAAIEEYKRTAKDLVDVNTVTLLTDASDLQAGKTVFMDNCVACHKADGGGGIGPNLTDEYWILGGGIKNVFRTISEGGRDGKGMISWKQDLKPVEMAQVASYILTLQGTTPAEPKAPEGDIWTEPDTETKQ</sequence>
<keyword evidence="7" id="KW-0472">Membrane</keyword>
<dbReference type="Gene3D" id="1.10.760.10">
    <property type="entry name" value="Cytochrome c-like domain"/>
    <property type="match status" value="1"/>
</dbReference>
<evidence type="ECO:0000313" key="10">
    <source>
        <dbReference type="Proteomes" id="UP000468581"/>
    </source>
</evidence>
<reference evidence="9 10" key="1">
    <citation type="submission" date="2020-01" db="EMBL/GenBank/DDBJ databases">
        <title>Leptobacterium flavescens.</title>
        <authorList>
            <person name="Wang G."/>
        </authorList>
    </citation>
    <scope>NUCLEOTIDE SEQUENCE [LARGE SCALE GENOMIC DNA]</scope>
    <source>
        <strain evidence="9 10">KCTC 22160</strain>
    </source>
</reference>
<dbReference type="AlphaFoldDB" id="A0A6P0UPD1"/>
<dbReference type="PANTHER" id="PTHR33751:SF1">
    <property type="entry name" value="CBB3-TYPE CYTOCHROME C OXIDASE SUBUNIT FIXP"/>
    <property type="match status" value="1"/>
</dbReference>